<dbReference type="AlphaFoldDB" id="A0A9Q3BFK5"/>
<evidence type="ECO:0000313" key="2">
    <source>
        <dbReference type="Proteomes" id="UP000765509"/>
    </source>
</evidence>
<dbReference type="EMBL" id="AVOT02000768">
    <property type="protein sequence ID" value="MBW0464377.1"/>
    <property type="molecule type" value="Genomic_DNA"/>
</dbReference>
<organism evidence="1 2">
    <name type="scientific">Austropuccinia psidii MF-1</name>
    <dbReference type="NCBI Taxonomy" id="1389203"/>
    <lineage>
        <taxon>Eukaryota</taxon>
        <taxon>Fungi</taxon>
        <taxon>Dikarya</taxon>
        <taxon>Basidiomycota</taxon>
        <taxon>Pucciniomycotina</taxon>
        <taxon>Pucciniomycetes</taxon>
        <taxon>Pucciniales</taxon>
        <taxon>Sphaerophragmiaceae</taxon>
        <taxon>Austropuccinia</taxon>
    </lineage>
</organism>
<dbReference type="OrthoDB" id="3158924at2759"/>
<dbReference type="GO" id="GO:0003676">
    <property type="term" value="F:nucleic acid binding"/>
    <property type="evidence" value="ECO:0007669"/>
    <property type="project" value="InterPro"/>
</dbReference>
<proteinExistence type="predicted"/>
<comment type="caution">
    <text evidence="1">The sequence shown here is derived from an EMBL/GenBank/DDBJ whole genome shotgun (WGS) entry which is preliminary data.</text>
</comment>
<evidence type="ECO:0000313" key="1">
    <source>
        <dbReference type="EMBL" id="MBW0464377.1"/>
    </source>
</evidence>
<evidence type="ECO:0008006" key="3">
    <source>
        <dbReference type="Google" id="ProtNLM"/>
    </source>
</evidence>
<keyword evidence="2" id="KW-1185">Reference proteome</keyword>
<accession>A0A9Q3BFK5</accession>
<gene>
    <name evidence="1" type="ORF">O181_004092</name>
</gene>
<dbReference type="InterPro" id="IPR036397">
    <property type="entry name" value="RNaseH_sf"/>
</dbReference>
<sequence length="242" mass="27961">MEYKDHGGYTHDWVTLLPAVQLAYNTSQHSTTGKSPSLVEKGWNPQLSVDHLKKNLLSIHPKANKLYDMWKRPCDGASRFISEATEHNKQRWDRSHMEPDFKEGDRVLLATLNFKNLKGPKKMRESLVGPFIITKLIGKIQWKSYSQRNVLGNIATAMEITLLDSIWHTSAISILWQFGHILNQWPNWASHPFWVFMFISCLGPTWPFTIIRPLQAIICYWAHSGIFQSIGKIQPKTLYLAF</sequence>
<name>A0A9Q3BFK5_9BASI</name>
<dbReference type="Gene3D" id="3.30.420.10">
    <property type="entry name" value="Ribonuclease H-like superfamily/Ribonuclease H"/>
    <property type="match status" value="1"/>
</dbReference>
<protein>
    <recommendedName>
        <fullName evidence="3">Integrase catalytic domain-containing protein</fullName>
    </recommendedName>
</protein>
<reference evidence="1" key="1">
    <citation type="submission" date="2021-03" db="EMBL/GenBank/DDBJ databases">
        <title>Draft genome sequence of rust myrtle Austropuccinia psidii MF-1, a brazilian biotype.</title>
        <authorList>
            <person name="Quecine M.C."/>
            <person name="Pachon D.M.R."/>
            <person name="Bonatelli M.L."/>
            <person name="Correr F.H."/>
            <person name="Franceschini L.M."/>
            <person name="Leite T.F."/>
            <person name="Margarido G.R.A."/>
            <person name="Almeida C.A."/>
            <person name="Ferrarezi J.A."/>
            <person name="Labate C.A."/>
        </authorList>
    </citation>
    <scope>NUCLEOTIDE SEQUENCE</scope>
    <source>
        <strain evidence="1">MF-1</strain>
    </source>
</reference>
<dbReference type="Proteomes" id="UP000765509">
    <property type="component" value="Unassembled WGS sequence"/>
</dbReference>